<organism evidence="2">
    <name type="scientific">Solanum lycopersicum</name>
    <name type="common">Tomato</name>
    <name type="synonym">Lycopersicon esculentum</name>
    <dbReference type="NCBI Taxonomy" id="4081"/>
    <lineage>
        <taxon>Eukaryota</taxon>
        <taxon>Viridiplantae</taxon>
        <taxon>Streptophyta</taxon>
        <taxon>Embryophyta</taxon>
        <taxon>Tracheophyta</taxon>
        <taxon>Spermatophyta</taxon>
        <taxon>Magnoliopsida</taxon>
        <taxon>eudicotyledons</taxon>
        <taxon>Gunneridae</taxon>
        <taxon>Pentapetalae</taxon>
        <taxon>asterids</taxon>
        <taxon>lamiids</taxon>
        <taxon>Solanales</taxon>
        <taxon>Solanaceae</taxon>
        <taxon>Solanoideae</taxon>
        <taxon>Solaneae</taxon>
        <taxon>Solanum</taxon>
        <taxon>Solanum subgen. Lycopersicon</taxon>
    </lineage>
</organism>
<dbReference type="AlphaFoldDB" id="A0A3Q7IKF6"/>
<dbReference type="EnsemblPlants" id="Solyc10g079233.1.1">
    <property type="protein sequence ID" value="Solyc10g079233.1.1"/>
    <property type="gene ID" value="Solyc10g079233.1"/>
</dbReference>
<accession>A0A3Q7IKF6</accession>
<evidence type="ECO:0000256" key="1">
    <source>
        <dbReference type="SAM" id="SignalP"/>
    </source>
</evidence>
<sequence>MCALFTPYVLISLYILATSSSLPSMLNSICISRSSLTSLGLSISDFMKYTYDVTARSVTPLRCASTVKAPYFTLL</sequence>
<name>A0A3Q7IKF6_SOLLC</name>
<reference evidence="2" key="1">
    <citation type="journal article" date="2012" name="Nature">
        <title>The tomato genome sequence provides insights into fleshy fruit evolution.</title>
        <authorList>
            <consortium name="Tomato Genome Consortium"/>
        </authorList>
    </citation>
    <scope>NUCLEOTIDE SEQUENCE [LARGE SCALE GENOMIC DNA]</scope>
    <source>
        <strain evidence="2">cv. Heinz 1706</strain>
    </source>
</reference>
<dbReference type="Proteomes" id="UP000004994">
    <property type="component" value="Chromosome 10"/>
</dbReference>
<evidence type="ECO:0000313" key="3">
    <source>
        <dbReference type="Proteomes" id="UP000004994"/>
    </source>
</evidence>
<keyword evidence="1" id="KW-0732">Signal</keyword>
<evidence type="ECO:0000313" key="2">
    <source>
        <dbReference type="EnsemblPlants" id="Solyc10g079233.1.1"/>
    </source>
</evidence>
<dbReference type="Gramene" id="Solyc10g079233.1.1">
    <property type="protein sequence ID" value="Solyc10g079233.1.1"/>
    <property type="gene ID" value="Solyc10g079233.1"/>
</dbReference>
<feature type="signal peptide" evidence="1">
    <location>
        <begin position="1"/>
        <end position="21"/>
    </location>
</feature>
<feature type="chain" id="PRO_5018533639" description="Secreted protein" evidence="1">
    <location>
        <begin position="22"/>
        <end position="75"/>
    </location>
</feature>
<dbReference type="InParanoid" id="A0A3Q7IKF6"/>
<evidence type="ECO:0008006" key="4">
    <source>
        <dbReference type="Google" id="ProtNLM"/>
    </source>
</evidence>
<keyword evidence="3" id="KW-1185">Reference proteome</keyword>
<reference evidence="2" key="2">
    <citation type="submission" date="2019-01" db="UniProtKB">
        <authorList>
            <consortium name="EnsemblPlants"/>
        </authorList>
    </citation>
    <scope>IDENTIFICATION</scope>
    <source>
        <strain evidence="2">cv. Heinz 1706</strain>
    </source>
</reference>
<proteinExistence type="predicted"/>
<protein>
    <recommendedName>
        <fullName evidence="4">Secreted protein</fullName>
    </recommendedName>
</protein>